<dbReference type="PROSITE" id="PS51471">
    <property type="entry name" value="FE2OG_OXY"/>
    <property type="match status" value="1"/>
</dbReference>
<reference evidence="9" key="3">
    <citation type="submission" date="2015-04" db="UniProtKB">
        <authorList>
            <consortium name="EnsemblPlants"/>
        </authorList>
    </citation>
    <scope>IDENTIFICATION</scope>
    <source>
        <strain evidence="9">cv. Jemalong A17</strain>
    </source>
</reference>
<gene>
    <name evidence="9" type="primary">25497607</name>
    <name evidence="7" type="ordered locus">MTR_7g016090</name>
    <name evidence="8" type="ORF">MtrunA17_Chr7g0220001</name>
</gene>
<dbReference type="Proteomes" id="UP000265566">
    <property type="component" value="Chromosome 7"/>
</dbReference>
<evidence type="ECO:0000313" key="9">
    <source>
        <dbReference type="EnsemblPlants" id="KEH21762"/>
    </source>
</evidence>
<evidence type="ECO:0000256" key="4">
    <source>
        <dbReference type="ARBA" id="ARBA00023004"/>
    </source>
</evidence>
<proteinExistence type="inferred from homology"/>
<evidence type="ECO:0000256" key="3">
    <source>
        <dbReference type="ARBA" id="ARBA00022896"/>
    </source>
</evidence>
<dbReference type="EnsemblPlants" id="KEH21762">
    <property type="protein sequence ID" value="KEH21762"/>
    <property type="gene ID" value="MTR_7g016090"/>
</dbReference>
<accession>A0A072TWE2</accession>
<evidence type="ECO:0000256" key="5">
    <source>
        <dbReference type="RuleBase" id="RU003682"/>
    </source>
</evidence>
<dbReference type="STRING" id="3880.A0A072TWE2"/>
<organism evidence="7 10">
    <name type="scientific">Medicago truncatula</name>
    <name type="common">Barrel medic</name>
    <name type="synonym">Medicago tribuloides</name>
    <dbReference type="NCBI Taxonomy" id="3880"/>
    <lineage>
        <taxon>Eukaryota</taxon>
        <taxon>Viridiplantae</taxon>
        <taxon>Streptophyta</taxon>
        <taxon>Embryophyta</taxon>
        <taxon>Tracheophyta</taxon>
        <taxon>Spermatophyta</taxon>
        <taxon>Magnoliopsida</taxon>
        <taxon>eudicotyledons</taxon>
        <taxon>Gunneridae</taxon>
        <taxon>Pentapetalae</taxon>
        <taxon>rosids</taxon>
        <taxon>fabids</taxon>
        <taxon>Fabales</taxon>
        <taxon>Fabaceae</taxon>
        <taxon>Papilionoideae</taxon>
        <taxon>50 kb inversion clade</taxon>
        <taxon>NPAAA clade</taxon>
        <taxon>Hologalegina</taxon>
        <taxon>IRL clade</taxon>
        <taxon>Trifolieae</taxon>
        <taxon>Medicago</taxon>
    </lineage>
</organism>
<reference evidence="7 10" key="2">
    <citation type="journal article" date="2014" name="BMC Genomics">
        <title>An improved genome release (version Mt4.0) for the model legume Medicago truncatula.</title>
        <authorList>
            <person name="Tang H."/>
            <person name="Krishnakumar V."/>
            <person name="Bidwell S."/>
            <person name="Rosen B."/>
            <person name="Chan A."/>
            <person name="Zhou S."/>
            <person name="Gentzbittel L."/>
            <person name="Childs K.L."/>
            <person name="Yandell M."/>
            <person name="Gundlach H."/>
            <person name="Mayer K.F."/>
            <person name="Schwartz D.C."/>
            <person name="Town C.D."/>
        </authorList>
    </citation>
    <scope>GENOME REANNOTATION</scope>
    <source>
        <strain evidence="7">A17</strain>
        <strain evidence="9 10">cv. Jemalong A17</strain>
    </source>
</reference>
<keyword evidence="2 5" id="KW-0479">Metal-binding</keyword>
<evidence type="ECO:0000313" key="11">
    <source>
        <dbReference type="Proteomes" id="UP000265566"/>
    </source>
</evidence>
<dbReference type="GO" id="GO:0031418">
    <property type="term" value="F:L-ascorbic acid binding"/>
    <property type="evidence" value="ECO:0007669"/>
    <property type="project" value="UniProtKB-KW"/>
</dbReference>
<evidence type="ECO:0000256" key="2">
    <source>
        <dbReference type="ARBA" id="ARBA00022723"/>
    </source>
</evidence>
<dbReference type="Gene3D" id="2.60.120.330">
    <property type="entry name" value="B-lactam Antibiotic, Isopenicillin N Synthase, Chain"/>
    <property type="match status" value="1"/>
</dbReference>
<dbReference type="OrthoDB" id="406156at2759"/>
<dbReference type="InterPro" id="IPR050295">
    <property type="entry name" value="Plant_2OG-oxidoreductases"/>
</dbReference>
<protein>
    <submittedName>
        <fullName evidence="7">1-aminocyclopropane-1-carboxylate oxidase</fullName>
    </submittedName>
    <submittedName>
        <fullName evidence="8">Putative 6-beta-hydroxyhyoscyamine epoxidase</fullName>
        <ecNumber evidence="8">1.14.20.13</ecNumber>
    </submittedName>
</protein>
<evidence type="ECO:0000313" key="8">
    <source>
        <dbReference type="EMBL" id="RHN44491.1"/>
    </source>
</evidence>
<keyword evidence="10" id="KW-1185">Reference proteome</keyword>
<name>A0A072TWE2_MEDTR</name>
<dbReference type="InterPro" id="IPR005123">
    <property type="entry name" value="Oxoglu/Fe-dep_dioxygenase_dom"/>
</dbReference>
<evidence type="ECO:0000313" key="10">
    <source>
        <dbReference type="Proteomes" id="UP000002051"/>
    </source>
</evidence>
<reference evidence="7 10" key="1">
    <citation type="journal article" date="2011" name="Nature">
        <title>The Medicago genome provides insight into the evolution of rhizobial symbioses.</title>
        <authorList>
            <person name="Young N.D."/>
            <person name="Debelle F."/>
            <person name="Oldroyd G.E."/>
            <person name="Geurts R."/>
            <person name="Cannon S.B."/>
            <person name="Udvardi M.K."/>
            <person name="Benedito V.A."/>
            <person name="Mayer K.F."/>
            <person name="Gouzy J."/>
            <person name="Schoof H."/>
            <person name="Van de Peer Y."/>
            <person name="Proost S."/>
            <person name="Cook D.R."/>
            <person name="Meyers B.C."/>
            <person name="Spannagl M."/>
            <person name="Cheung F."/>
            <person name="De Mita S."/>
            <person name="Krishnakumar V."/>
            <person name="Gundlach H."/>
            <person name="Zhou S."/>
            <person name="Mudge J."/>
            <person name="Bharti A.K."/>
            <person name="Murray J.D."/>
            <person name="Naoumkina M.A."/>
            <person name="Rosen B."/>
            <person name="Silverstein K.A."/>
            <person name="Tang H."/>
            <person name="Rombauts S."/>
            <person name="Zhao P.X."/>
            <person name="Zhou P."/>
            <person name="Barbe V."/>
            <person name="Bardou P."/>
            <person name="Bechner M."/>
            <person name="Bellec A."/>
            <person name="Berger A."/>
            <person name="Berges H."/>
            <person name="Bidwell S."/>
            <person name="Bisseling T."/>
            <person name="Choisne N."/>
            <person name="Couloux A."/>
            <person name="Denny R."/>
            <person name="Deshpande S."/>
            <person name="Dai X."/>
            <person name="Doyle J.J."/>
            <person name="Dudez A.M."/>
            <person name="Farmer A.D."/>
            <person name="Fouteau S."/>
            <person name="Franken C."/>
            <person name="Gibelin C."/>
            <person name="Gish J."/>
            <person name="Goldstein S."/>
            <person name="Gonzalez A.J."/>
            <person name="Green P.J."/>
            <person name="Hallab A."/>
            <person name="Hartog M."/>
            <person name="Hua A."/>
            <person name="Humphray S.J."/>
            <person name="Jeong D.H."/>
            <person name="Jing Y."/>
            <person name="Jocker A."/>
            <person name="Kenton S.M."/>
            <person name="Kim D.J."/>
            <person name="Klee K."/>
            <person name="Lai H."/>
            <person name="Lang C."/>
            <person name="Lin S."/>
            <person name="Macmil S.L."/>
            <person name="Magdelenat G."/>
            <person name="Matthews L."/>
            <person name="McCorrison J."/>
            <person name="Monaghan E.L."/>
            <person name="Mun J.H."/>
            <person name="Najar F.Z."/>
            <person name="Nicholson C."/>
            <person name="Noirot C."/>
            <person name="O'Bleness M."/>
            <person name="Paule C.R."/>
            <person name="Poulain J."/>
            <person name="Prion F."/>
            <person name="Qin B."/>
            <person name="Qu C."/>
            <person name="Retzel E.F."/>
            <person name="Riddle C."/>
            <person name="Sallet E."/>
            <person name="Samain S."/>
            <person name="Samson N."/>
            <person name="Sanders I."/>
            <person name="Saurat O."/>
            <person name="Scarpelli C."/>
            <person name="Schiex T."/>
            <person name="Segurens B."/>
            <person name="Severin A.J."/>
            <person name="Sherrier D.J."/>
            <person name="Shi R."/>
            <person name="Sims S."/>
            <person name="Singer S.R."/>
            <person name="Sinharoy S."/>
            <person name="Sterck L."/>
            <person name="Viollet A."/>
            <person name="Wang B.B."/>
            <person name="Wang K."/>
            <person name="Wang M."/>
            <person name="Wang X."/>
            <person name="Warfsmann J."/>
            <person name="Weissenbach J."/>
            <person name="White D.D."/>
            <person name="White J.D."/>
            <person name="Wiley G.B."/>
            <person name="Wincker P."/>
            <person name="Xing Y."/>
            <person name="Yang L."/>
            <person name="Yao Z."/>
            <person name="Ying F."/>
            <person name="Zhai J."/>
            <person name="Zhou L."/>
            <person name="Zuber A."/>
            <person name="Denarie J."/>
            <person name="Dixon R.A."/>
            <person name="May G.D."/>
            <person name="Schwartz D.C."/>
            <person name="Rogers J."/>
            <person name="Quetier F."/>
            <person name="Town C.D."/>
            <person name="Roe B.A."/>
        </authorList>
    </citation>
    <scope>NUCLEOTIDE SEQUENCE [LARGE SCALE GENOMIC DNA]</scope>
    <source>
        <strain evidence="7">A17</strain>
        <strain evidence="9 10">cv. Jemalong A17</strain>
    </source>
</reference>
<evidence type="ECO:0000259" key="6">
    <source>
        <dbReference type="PROSITE" id="PS51471"/>
    </source>
</evidence>
<dbReference type="PANTHER" id="PTHR47991">
    <property type="entry name" value="OXOGLUTARATE/IRON-DEPENDENT DIOXYGENASE"/>
    <property type="match status" value="1"/>
</dbReference>
<dbReference type="AlphaFoldDB" id="A0A072TWE2"/>
<keyword evidence="5 8" id="KW-0560">Oxidoreductase</keyword>
<evidence type="ECO:0000313" key="7">
    <source>
        <dbReference type="EMBL" id="KEH21762.1"/>
    </source>
</evidence>
<dbReference type="Gramene" id="rna38617">
    <property type="protein sequence ID" value="RHN44491.1"/>
    <property type="gene ID" value="gene38617"/>
</dbReference>
<dbReference type="EC" id="1.14.20.13" evidence="8"/>
<reference evidence="11" key="4">
    <citation type="journal article" date="2018" name="Nat. Plants">
        <title>Whole-genome landscape of Medicago truncatula symbiotic genes.</title>
        <authorList>
            <person name="Pecrix Y."/>
            <person name="Staton S.E."/>
            <person name="Sallet E."/>
            <person name="Lelandais-Briere C."/>
            <person name="Moreau S."/>
            <person name="Carrere S."/>
            <person name="Blein T."/>
            <person name="Jardinaud M.F."/>
            <person name="Latrasse D."/>
            <person name="Zouine M."/>
            <person name="Zahm M."/>
            <person name="Kreplak J."/>
            <person name="Mayjonade B."/>
            <person name="Satge C."/>
            <person name="Perez M."/>
            <person name="Cauet S."/>
            <person name="Marande W."/>
            <person name="Chantry-Darmon C."/>
            <person name="Lopez-Roques C."/>
            <person name="Bouchez O."/>
            <person name="Berard A."/>
            <person name="Debelle F."/>
            <person name="Munos S."/>
            <person name="Bendahmane A."/>
            <person name="Berges H."/>
            <person name="Niebel A."/>
            <person name="Buitink J."/>
            <person name="Frugier F."/>
            <person name="Benhamed M."/>
            <person name="Crespi M."/>
            <person name="Gouzy J."/>
            <person name="Gamas P."/>
        </authorList>
    </citation>
    <scope>NUCLEOTIDE SEQUENCE [LARGE SCALE GENOMIC DNA]</scope>
    <source>
        <strain evidence="11">cv. Jemalong A17</strain>
    </source>
</reference>
<dbReference type="InterPro" id="IPR026992">
    <property type="entry name" value="DIOX_N"/>
</dbReference>
<reference evidence="8" key="5">
    <citation type="journal article" date="2018" name="Nat. Plants">
        <title>Whole-genome landscape of Medicago truncatula symbiotic genes.</title>
        <authorList>
            <person name="Pecrix Y."/>
            <person name="Gamas P."/>
            <person name="Carrere S."/>
        </authorList>
    </citation>
    <scope>NUCLEOTIDE SEQUENCE</scope>
    <source>
        <tissue evidence="8">Leaves</tissue>
    </source>
</reference>
<comment type="similarity">
    <text evidence="1 5">Belongs to the iron/ascorbate-dependent oxidoreductase family.</text>
</comment>
<dbReference type="Pfam" id="PF03171">
    <property type="entry name" value="2OG-FeII_Oxy"/>
    <property type="match status" value="1"/>
</dbReference>
<feature type="domain" description="Fe2OG dioxygenase" evidence="6">
    <location>
        <begin position="190"/>
        <end position="291"/>
    </location>
</feature>
<keyword evidence="4 5" id="KW-0408">Iron</keyword>
<dbReference type="KEGG" id="mtr:25497607"/>
<sequence length="337" mass="37620">MNMDGKLVSTWYNLHSSVPESYVQPAERQPCNAVLSTIKTIPVIDLGGHDRDDIIRNIVKSSEEYGFFQVVNHGVAKELMDDTLRIFKEFHAMPANEKLIESSKDPNGSCKLYTSSGRNCADVAKYWKDSLRHPCPPSGEFTEYWPEKPEGYREIVGKYTQELRALGLRILDLISEGLGLSPNYFSEELSANPVLISHNYPPCPEPSLTLGASSHKDPNILTILFQEPNITALQVLKDGAWIPVEPIPNAFVVNMGLMLQIITNGRLIGAEHRVITNSSPNRHTIAYFINPKKDAIIGPAKPLASSTSQAIYPSMPFGELLENFMNKGPYFEAEFRL</sequence>
<dbReference type="SUPFAM" id="SSF51197">
    <property type="entry name" value="Clavaminate synthase-like"/>
    <property type="match status" value="1"/>
</dbReference>
<dbReference type="Pfam" id="PF14226">
    <property type="entry name" value="DIOX_N"/>
    <property type="match status" value="1"/>
</dbReference>
<dbReference type="GO" id="GO:0046872">
    <property type="term" value="F:metal ion binding"/>
    <property type="evidence" value="ECO:0007669"/>
    <property type="project" value="UniProtKB-KW"/>
</dbReference>
<evidence type="ECO:0000256" key="1">
    <source>
        <dbReference type="ARBA" id="ARBA00008056"/>
    </source>
</evidence>
<keyword evidence="3" id="KW-0847">Vitamin C</keyword>
<dbReference type="EMBL" id="PSQE01000007">
    <property type="protein sequence ID" value="RHN44491.1"/>
    <property type="molecule type" value="Genomic_DNA"/>
</dbReference>
<dbReference type="EMBL" id="CM001223">
    <property type="protein sequence ID" value="KEH21762.1"/>
    <property type="molecule type" value="Genomic_DNA"/>
</dbReference>
<dbReference type="InterPro" id="IPR027443">
    <property type="entry name" value="IPNS-like_sf"/>
</dbReference>
<dbReference type="Proteomes" id="UP000002051">
    <property type="component" value="Unassembled WGS sequence"/>
</dbReference>
<dbReference type="GO" id="GO:0047594">
    <property type="term" value="F:6-beta-hydroxyhyoscyamine epoxidase activity"/>
    <property type="evidence" value="ECO:0007669"/>
    <property type="project" value="UniProtKB-EC"/>
</dbReference>
<dbReference type="InterPro" id="IPR044861">
    <property type="entry name" value="IPNS-like_FE2OG_OXY"/>
</dbReference>